<dbReference type="Proteomes" id="UP000324222">
    <property type="component" value="Unassembled WGS sequence"/>
</dbReference>
<feature type="compositionally biased region" description="Basic and acidic residues" evidence="2">
    <location>
        <begin position="840"/>
        <end position="858"/>
    </location>
</feature>
<sequence length="1383" mass="157081">MAKANFAKTEKDLTNIAVCVLKVVICCAVNKRAVSMDSARKDLKSKTLKNKFESLKQIRQLRSQKDALSSSSKVVEPVMKTSKSNNTHEVEEKMPRDSRKKRDKVIEKDDEVLTKNCGKVDVIPKESEDNEPCPVLRKVMDEMLGMLSKCVENLKILDSKWKKSKYSSEGTQKTRHHVVKQLDAMRHNFEILEEDLELSEKTMVKDDENAVKEQNVTGLKRTKNLQDNKEDVEKMEKEMNQNNTIAKEENSILDNCQYHVKSVSSEKEERIGEKNSIDASVQPDFDLGAATEKLAVSVDHFEICSQDSNKAGLPSDDEHSLPDLTDVIKEIISDPDEPMDAEEKMTMIKSLDMESEVPELLGDVRQKRKTGQKNDCKATDGRNKEGMVDLSVIKKDFMETGSNSNTSILHSEDKETTSPRIGKNRRLRSASVESRSDSDAGGSEKVQKSSQHKRMKLCIDSDENSEGNGTLNRIGQVIKKNKEIVDGNCSGVDKEVSDKNDGDNEELRGEDIDKTDRQSGSECDIETGKKNNLKFSHELKDGGEKNGDITRQGKGTDLTKVTDNVKSEEMESNCTESDNTVNDKEKPAISIQVENSNKEMIKENVSENHVNVKNKVKEKNRDVDEIDESNQEKDGRDADGTSNGNDSETEKAQIDEMSSVEKVANKKKKRISDECNASADKKKRKKASVDGKTKVRSKKRQTYKNKKRQAEAREDEILLGLVRESETSEEEESDEIQRQSEDDAEERKEKPKKIKKNLNLDSESAAEKEKDMVSVDRKVIEKKNMKGSDSEHEEEMNSDKYKTEKDITVKRETDSPIKKEEDLESEKDKESLQCVTNGIDLDKEKDDSVKSPSKSKDKSTHKKRKGHSMSTENQKAKNAILNSDSENEFEDKPKPRSKKKYYRRHKNTQSRGHSHKKLTLKMTEKDMEELKEKQLGSKCQVLVEHLSSEVRKKLEDVEFIYTSDYPKLNYPTLPRQMFDSDGCDADEEDSDKEFSKLMKFKCDNIKPGPKSKSTKMKLKLMDDEGSEVNDNKDGISDDEAKTEELDKKKKKATRQKKEGLLDIDIDETGEEDNEDDEAEEGHKKKKMDGSISLNEKMKKHILMSSDEEADEEEDEDQKDTSAREKEEEETELKKHEKRKEAAKKKGKNEDSDEEYAPKVHKKGYMNLNLSTDEEDNENQEKGKADDDEEDEEEAEDPEPESAYEDDSDFEESLIDMDGKCTDEKTIQAIIDFQRADISNKEIYIQKGLKFRTVLELLKKFKIGGGKNLPLSQKPLGRPRKVPERTRTLLRRQLEVNLSLTGCQIKEGNPDLLAGTIVALTLEPIRHDRGAFQMPCPFYAAQCPRISPEAGLSICGSWSIQKLVGLRDSVGLSNLEKVSWIKLH</sequence>
<feature type="compositionally biased region" description="Acidic residues" evidence="2">
    <location>
        <begin position="1185"/>
        <end position="1209"/>
    </location>
</feature>
<feature type="compositionally biased region" description="Basic and acidic residues" evidence="2">
    <location>
        <begin position="1029"/>
        <end position="1047"/>
    </location>
</feature>
<feature type="coiled-coil region" evidence="1">
    <location>
        <begin position="182"/>
        <end position="249"/>
    </location>
</feature>
<feature type="compositionally biased region" description="Basic and acidic residues" evidence="2">
    <location>
        <begin position="630"/>
        <end position="639"/>
    </location>
</feature>
<feature type="compositionally biased region" description="Basic and acidic residues" evidence="2">
    <location>
        <begin position="372"/>
        <end position="383"/>
    </location>
</feature>
<feature type="compositionally biased region" description="Basic and acidic residues" evidence="2">
    <location>
        <begin position="735"/>
        <end position="749"/>
    </location>
</feature>
<feature type="region of interest" description="Disordered" evidence="2">
    <location>
        <begin position="362"/>
        <end position="383"/>
    </location>
</feature>
<feature type="compositionally biased region" description="Basic and acidic residues" evidence="2">
    <location>
        <begin position="492"/>
        <end position="519"/>
    </location>
</feature>
<dbReference type="EMBL" id="VSRR010000605">
    <property type="protein sequence ID" value="MPC17605.1"/>
    <property type="molecule type" value="Genomic_DNA"/>
</dbReference>
<reference evidence="3 4" key="1">
    <citation type="submission" date="2019-05" db="EMBL/GenBank/DDBJ databases">
        <title>Another draft genome of Portunus trituberculatus and its Hox gene families provides insights of decapod evolution.</title>
        <authorList>
            <person name="Jeong J.-H."/>
            <person name="Song I."/>
            <person name="Kim S."/>
            <person name="Choi T."/>
            <person name="Kim D."/>
            <person name="Ryu S."/>
            <person name="Kim W."/>
        </authorList>
    </citation>
    <scope>NUCLEOTIDE SEQUENCE [LARGE SCALE GENOMIC DNA]</scope>
    <source>
        <tissue evidence="3">Muscle</tissue>
    </source>
</reference>
<feature type="compositionally biased region" description="Basic and acidic residues" evidence="2">
    <location>
        <begin position="535"/>
        <end position="548"/>
    </location>
</feature>
<evidence type="ECO:0000313" key="4">
    <source>
        <dbReference type="Proteomes" id="UP000324222"/>
    </source>
</evidence>
<feature type="compositionally biased region" description="Basic residues" evidence="2">
    <location>
        <begin position="895"/>
        <end position="919"/>
    </location>
</feature>
<gene>
    <name evidence="3" type="ORF">E2C01_010467</name>
</gene>
<feature type="region of interest" description="Disordered" evidence="2">
    <location>
        <begin position="1004"/>
        <end position="1209"/>
    </location>
</feature>
<evidence type="ECO:0000256" key="2">
    <source>
        <dbReference type="SAM" id="MobiDB-lite"/>
    </source>
</evidence>
<feature type="compositionally biased region" description="Acidic residues" evidence="2">
    <location>
        <begin position="1061"/>
        <end position="1079"/>
    </location>
</feature>
<feature type="compositionally biased region" description="Basic and acidic residues" evidence="2">
    <location>
        <begin position="596"/>
        <end position="606"/>
    </location>
</feature>
<feature type="compositionally biased region" description="Acidic residues" evidence="2">
    <location>
        <begin position="1105"/>
        <end position="1117"/>
    </location>
</feature>
<dbReference type="OrthoDB" id="448448at2759"/>
<evidence type="ECO:0000256" key="1">
    <source>
        <dbReference type="SAM" id="Coils"/>
    </source>
</evidence>
<evidence type="ECO:0000313" key="3">
    <source>
        <dbReference type="EMBL" id="MPC17605.1"/>
    </source>
</evidence>
<feature type="compositionally biased region" description="Basic residues" evidence="2">
    <location>
        <begin position="694"/>
        <end position="707"/>
    </location>
</feature>
<feature type="compositionally biased region" description="Basic and acidic residues" evidence="2">
    <location>
        <begin position="86"/>
        <end position="97"/>
    </location>
</feature>
<keyword evidence="4" id="KW-1185">Reference proteome</keyword>
<proteinExistence type="predicted"/>
<accession>A0A5B7D8R0</accession>
<comment type="caution">
    <text evidence="3">The sequence shown here is derived from an EMBL/GenBank/DDBJ whole genome shotgun (WGS) entry which is preliminary data.</text>
</comment>
<feature type="compositionally biased region" description="Basic residues" evidence="2">
    <location>
        <begin position="1135"/>
        <end position="1146"/>
    </location>
</feature>
<name>A0A5B7D8R0_PORTR</name>
<protein>
    <submittedName>
        <fullName evidence="3">Uncharacterized protein</fullName>
    </submittedName>
</protein>
<feature type="compositionally biased region" description="Polar residues" evidence="2">
    <location>
        <begin position="400"/>
        <end position="409"/>
    </location>
</feature>
<feature type="region of interest" description="Disordered" evidence="2">
    <location>
        <begin position="400"/>
        <end position="919"/>
    </location>
</feature>
<feature type="region of interest" description="Disordered" evidence="2">
    <location>
        <begin position="63"/>
        <end position="104"/>
    </location>
</feature>
<feature type="compositionally biased region" description="Basic and acidic residues" evidence="2">
    <location>
        <begin position="765"/>
        <end position="831"/>
    </location>
</feature>
<keyword evidence="1" id="KW-0175">Coiled coil</keyword>
<organism evidence="3 4">
    <name type="scientific">Portunus trituberculatus</name>
    <name type="common">Swimming crab</name>
    <name type="synonym">Neptunus trituberculatus</name>
    <dbReference type="NCBI Taxonomy" id="210409"/>
    <lineage>
        <taxon>Eukaryota</taxon>
        <taxon>Metazoa</taxon>
        <taxon>Ecdysozoa</taxon>
        <taxon>Arthropoda</taxon>
        <taxon>Crustacea</taxon>
        <taxon>Multicrustacea</taxon>
        <taxon>Malacostraca</taxon>
        <taxon>Eumalacostraca</taxon>
        <taxon>Eucarida</taxon>
        <taxon>Decapoda</taxon>
        <taxon>Pleocyemata</taxon>
        <taxon>Brachyura</taxon>
        <taxon>Eubrachyura</taxon>
        <taxon>Portunoidea</taxon>
        <taxon>Portunidae</taxon>
        <taxon>Portuninae</taxon>
        <taxon>Portunus</taxon>
    </lineage>
</organism>